<dbReference type="Proteomes" id="UP001054889">
    <property type="component" value="Unassembled WGS sequence"/>
</dbReference>
<organism evidence="2 3">
    <name type="scientific">Eleusine coracana subsp. coracana</name>
    <dbReference type="NCBI Taxonomy" id="191504"/>
    <lineage>
        <taxon>Eukaryota</taxon>
        <taxon>Viridiplantae</taxon>
        <taxon>Streptophyta</taxon>
        <taxon>Embryophyta</taxon>
        <taxon>Tracheophyta</taxon>
        <taxon>Spermatophyta</taxon>
        <taxon>Magnoliopsida</taxon>
        <taxon>Liliopsida</taxon>
        <taxon>Poales</taxon>
        <taxon>Poaceae</taxon>
        <taxon>PACMAD clade</taxon>
        <taxon>Chloridoideae</taxon>
        <taxon>Cynodonteae</taxon>
        <taxon>Eleusininae</taxon>
        <taxon>Eleusine</taxon>
    </lineage>
</organism>
<reference evidence="2" key="2">
    <citation type="submission" date="2021-12" db="EMBL/GenBank/DDBJ databases">
        <title>Resequencing data analysis of finger millet.</title>
        <authorList>
            <person name="Hatakeyama M."/>
            <person name="Aluri S."/>
            <person name="Balachadran M.T."/>
            <person name="Sivarajan S.R."/>
            <person name="Poveda L."/>
            <person name="Shimizu-Inatsugi R."/>
            <person name="Schlapbach R."/>
            <person name="Sreeman S.M."/>
            <person name="Shimizu K.K."/>
        </authorList>
    </citation>
    <scope>NUCLEOTIDE SEQUENCE</scope>
</reference>
<dbReference type="EMBL" id="BQKI01000084">
    <property type="protein sequence ID" value="GJN33359.1"/>
    <property type="molecule type" value="Genomic_DNA"/>
</dbReference>
<proteinExistence type="predicted"/>
<keyword evidence="1" id="KW-0812">Transmembrane</keyword>
<keyword evidence="1" id="KW-0472">Membrane</keyword>
<evidence type="ECO:0000313" key="3">
    <source>
        <dbReference type="Proteomes" id="UP001054889"/>
    </source>
</evidence>
<evidence type="ECO:0000256" key="1">
    <source>
        <dbReference type="SAM" id="Phobius"/>
    </source>
</evidence>
<evidence type="ECO:0000313" key="2">
    <source>
        <dbReference type="EMBL" id="GJN33359.1"/>
    </source>
</evidence>
<dbReference type="AlphaFoldDB" id="A0AAV5FCC5"/>
<sequence>MTLLVNAVARLGRPVRIRQVSRKCLHEADRAGALLPAVDSYGALLFLAVIDRGSVLLMAIDGYLPLYVVFLHPVIV</sequence>
<name>A0AAV5FCC5_ELECO</name>
<accession>A0AAV5FCC5</accession>
<keyword evidence="3" id="KW-1185">Reference proteome</keyword>
<keyword evidence="1" id="KW-1133">Transmembrane helix</keyword>
<feature type="transmembrane region" description="Helical" evidence="1">
    <location>
        <begin position="56"/>
        <end position="75"/>
    </location>
</feature>
<reference evidence="2" key="1">
    <citation type="journal article" date="2018" name="DNA Res.">
        <title>Multiple hybrid de novo genome assembly of finger millet, an orphan allotetraploid crop.</title>
        <authorList>
            <person name="Hatakeyama M."/>
            <person name="Aluri S."/>
            <person name="Balachadran M.T."/>
            <person name="Sivarajan S.R."/>
            <person name="Patrignani A."/>
            <person name="Gruter S."/>
            <person name="Poveda L."/>
            <person name="Shimizu-Inatsugi R."/>
            <person name="Baeten J."/>
            <person name="Francoijs K.J."/>
            <person name="Nataraja K.N."/>
            <person name="Reddy Y.A.N."/>
            <person name="Phadnis S."/>
            <person name="Ravikumar R.L."/>
            <person name="Schlapbach R."/>
            <person name="Sreeman S.M."/>
            <person name="Shimizu K.K."/>
        </authorList>
    </citation>
    <scope>NUCLEOTIDE SEQUENCE</scope>
</reference>
<protein>
    <submittedName>
        <fullName evidence="2">Uncharacterized protein</fullName>
    </submittedName>
</protein>
<gene>
    <name evidence="2" type="primary">gb21952</name>
    <name evidence="2" type="ORF">PR202_gb21952</name>
</gene>
<comment type="caution">
    <text evidence="2">The sequence shown here is derived from an EMBL/GenBank/DDBJ whole genome shotgun (WGS) entry which is preliminary data.</text>
</comment>